<dbReference type="Gene3D" id="3.40.190.290">
    <property type="match status" value="1"/>
</dbReference>
<dbReference type="InterPro" id="IPR036390">
    <property type="entry name" value="WH_DNA-bd_sf"/>
</dbReference>
<dbReference type="SUPFAM" id="SSF53850">
    <property type="entry name" value="Periplasmic binding protein-like II"/>
    <property type="match status" value="1"/>
</dbReference>
<dbReference type="SUPFAM" id="SSF46785">
    <property type="entry name" value="Winged helix' DNA-binding domain"/>
    <property type="match status" value="1"/>
</dbReference>
<evidence type="ECO:0000256" key="4">
    <source>
        <dbReference type="ARBA" id="ARBA00023163"/>
    </source>
</evidence>
<comment type="similarity">
    <text evidence="1">Belongs to the LysR transcriptional regulatory family.</text>
</comment>
<dbReference type="Proteomes" id="UP000462621">
    <property type="component" value="Unassembled WGS sequence"/>
</dbReference>
<feature type="domain" description="HTH lysR-type" evidence="5">
    <location>
        <begin position="8"/>
        <end position="65"/>
    </location>
</feature>
<evidence type="ECO:0000313" key="6">
    <source>
        <dbReference type="EMBL" id="MZI95148.1"/>
    </source>
</evidence>
<organism evidence="6 7">
    <name type="scientific">Vibrio eleionomae</name>
    <dbReference type="NCBI Taxonomy" id="2653505"/>
    <lineage>
        <taxon>Bacteria</taxon>
        <taxon>Pseudomonadati</taxon>
        <taxon>Pseudomonadota</taxon>
        <taxon>Gammaproteobacteria</taxon>
        <taxon>Vibrionales</taxon>
        <taxon>Vibrionaceae</taxon>
        <taxon>Vibrio</taxon>
    </lineage>
</organism>
<dbReference type="GO" id="GO:0010628">
    <property type="term" value="P:positive regulation of gene expression"/>
    <property type="evidence" value="ECO:0007669"/>
    <property type="project" value="TreeGrafter"/>
</dbReference>
<dbReference type="RefSeq" id="WP_161157628.1">
    <property type="nucleotide sequence ID" value="NZ_WEKT01000046.1"/>
</dbReference>
<evidence type="ECO:0000259" key="5">
    <source>
        <dbReference type="PROSITE" id="PS50931"/>
    </source>
</evidence>
<keyword evidence="3" id="KW-0238">DNA-binding</keyword>
<evidence type="ECO:0000256" key="2">
    <source>
        <dbReference type="ARBA" id="ARBA00023015"/>
    </source>
</evidence>
<dbReference type="GO" id="GO:0003700">
    <property type="term" value="F:DNA-binding transcription factor activity"/>
    <property type="evidence" value="ECO:0007669"/>
    <property type="project" value="InterPro"/>
</dbReference>
<dbReference type="InterPro" id="IPR000847">
    <property type="entry name" value="LysR_HTH_N"/>
</dbReference>
<evidence type="ECO:0000313" key="7">
    <source>
        <dbReference type="Proteomes" id="UP000462621"/>
    </source>
</evidence>
<dbReference type="InterPro" id="IPR036388">
    <property type="entry name" value="WH-like_DNA-bd_sf"/>
</dbReference>
<evidence type="ECO:0000256" key="3">
    <source>
        <dbReference type="ARBA" id="ARBA00023125"/>
    </source>
</evidence>
<dbReference type="PROSITE" id="PS50931">
    <property type="entry name" value="HTH_LYSR"/>
    <property type="match status" value="1"/>
</dbReference>
<keyword evidence="7" id="KW-1185">Reference proteome</keyword>
<comment type="caution">
    <text evidence="6">The sequence shown here is derived from an EMBL/GenBank/DDBJ whole genome shotgun (WGS) entry which is preliminary data.</text>
</comment>
<dbReference type="Pfam" id="PF03466">
    <property type="entry name" value="LysR_substrate"/>
    <property type="match status" value="1"/>
</dbReference>
<gene>
    <name evidence="6" type="ORF">F9817_18375</name>
</gene>
<protein>
    <submittedName>
        <fullName evidence="6">LysR family transcriptional regulator</fullName>
    </submittedName>
</protein>
<name>A0A7X4LND3_9VIBR</name>
<dbReference type="GO" id="GO:0043565">
    <property type="term" value="F:sequence-specific DNA binding"/>
    <property type="evidence" value="ECO:0007669"/>
    <property type="project" value="TreeGrafter"/>
</dbReference>
<sequence length="309" mass="35180">MSPSSTNMNLRQIEVFRAIMVTGTISGASRLLMVSQPAISRMLSYTEQRTGLTLFERVRGRLCPTPEARRLFQDVEHVYRDVQRINSTVKDLRQQQQGILRLASSPSLGHQLLPEVIHTFHQRCPDVRVSFECMRHILLQNQVIDGYVDLAISLFPFDHPNLLISKQFPAKLLFVCSSEHPLTQADAVHFSDLENEVFVGYTPETPFCELTQSVFAERSVHYSPSIEVSSPQYACSMVKSGLGIALVDAFSYEAHRDDKIQILPLVTPYQLHANLLHLRHSPISQTAQIFIDIFQQHLREEQSLTSCYE</sequence>
<proteinExistence type="inferred from homology"/>
<dbReference type="InterPro" id="IPR005119">
    <property type="entry name" value="LysR_subst-bd"/>
</dbReference>
<keyword evidence="4" id="KW-0804">Transcription</keyword>
<keyword evidence="2" id="KW-0805">Transcription regulation</keyword>
<dbReference type="AlphaFoldDB" id="A0A7X4LND3"/>
<reference evidence="6 7" key="1">
    <citation type="submission" date="2019-10" db="EMBL/GenBank/DDBJ databases">
        <title>Vibrio sp. nov. isolated from a shrimp pond.</title>
        <authorList>
            <person name="Gomez-Gil B."/>
            <person name="Enciso-Ibarra J."/>
            <person name="Enciso-Ibarra K."/>
            <person name="Bolan-Mejia C."/>
        </authorList>
    </citation>
    <scope>NUCLEOTIDE SEQUENCE [LARGE SCALE GENOMIC DNA]</scope>
    <source>
        <strain evidence="6 7">CAIM 722</strain>
    </source>
</reference>
<dbReference type="Gene3D" id="1.10.10.10">
    <property type="entry name" value="Winged helix-like DNA-binding domain superfamily/Winged helix DNA-binding domain"/>
    <property type="match status" value="1"/>
</dbReference>
<dbReference type="PANTHER" id="PTHR30427">
    <property type="entry name" value="TRANSCRIPTIONAL ACTIVATOR PROTEIN LYSR"/>
    <property type="match status" value="1"/>
</dbReference>
<dbReference type="Pfam" id="PF00126">
    <property type="entry name" value="HTH_1"/>
    <property type="match status" value="1"/>
</dbReference>
<dbReference type="PANTHER" id="PTHR30427:SF1">
    <property type="entry name" value="TRANSCRIPTIONAL ACTIVATOR PROTEIN LYSR"/>
    <property type="match status" value="1"/>
</dbReference>
<dbReference type="EMBL" id="WEKT01000046">
    <property type="protein sequence ID" value="MZI95148.1"/>
    <property type="molecule type" value="Genomic_DNA"/>
</dbReference>
<evidence type="ECO:0000256" key="1">
    <source>
        <dbReference type="ARBA" id="ARBA00009437"/>
    </source>
</evidence>
<accession>A0A7X4LND3</accession>
<dbReference type="GO" id="GO:0009089">
    <property type="term" value="P:lysine biosynthetic process via diaminopimelate"/>
    <property type="evidence" value="ECO:0007669"/>
    <property type="project" value="TreeGrafter"/>
</dbReference>